<name>A0A8S3QUA5_MYTED</name>
<evidence type="ECO:0000256" key="9">
    <source>
        <dbReference type="SAM" id="SignalP"/>
    </source>
</evidence>
<feature type="compositionally biased region" description="Polar residues" evidence="8">
    <location>
        <begin position="214"/>
        <end position="225"/>
    </location>
</feature>
<dbReference type="PANTHER" id="PTHR11080:SF2">
    <property type="entry name" value="LD05707P"/>
    <property type="match status" value="1"/>
</dbReference>
<evidence type="ECO:0000256" key="6">
    <source>
        <dbReference type="ARBA" id="ARBA00039017"/>
    </source>
</evidence>
<dbReference type="Gene3D" id="3.40.50.850">
    <property type="entry name" value="Isochorismatase-like"/>
    <property type="match status" value="1"/>
</dbReference>
<dbReference type="GO" id="GO:0046872">
    <property type="term" value="F:metal ion binding"/>
    <property type="evidence" value="ECO:0007669"/>
    <property type="project" value="UniProtKB-KW"/>
</dbReference>
<accession>A0A8S3QUA5</accession>
<feature type="domain" description="Isochorismatase-like" evidence="10">
    <location>
        <begin position="25"/>
        <end position="183"/>
    </location>
</feature>
<dbReference type="OrthoDB" id="167809at2759"/>
<gene>
    <name evidence="11" type="ORF">MEDL_14828</name>
</gene>
<evidence type="ECO:0000256" key="3">
    <source>
        <dbReference type="ARBA" id="ARBA00022723"/>
    </source>
</evidence>
<dbReference type="InterPro" id="IPR036380">
    <property type="entry name" value="Isochorismatase-like_sf"/>
</dbReference>
<evidence type="ECO:0000256" key="8">
    <source>
        <dbReference type="SAM" id="MobiDB-lite"/>
    </source>
</evidence>
<dbReference type="EMBL" id="CAJPWZ010000734">
    <property type="protein sequence ID" value="CAG2200182.1"/>
    <property type="molecule type" value="Genomic_DNA"/>
</dbReference>
<evidence type="ECO:0000256" key="1">
    <source>
        <dbReference type="ARBA" id="ARBA00006336"/>
    </source>
</evidence>
<feature type="chain" id="PRO_5035940546" description="nicotinamidase" evidence="9">
    <location>
        <begin position="22"/>
        <end position="253"/>
    </location>
</feature>
<keyword evidence="2" id="KW-0662">Pyridine nucleotide biosynthesis</keyword>
<evidence type="ECO:0000256" key="7">
    <source>
        <dbReference type="ARBA" id="ARBA00043224"/>
    </source>
</evidence>
<evidence type="ECO:0000259" key="10">
    <source>
        <dbReference type="Pfam" id="PF00857"/>
    </source>
</evidence>
<keyword evidence="4 11" id="KW-0378">Hydrolase</keyword>
<evidence type="ECO:0000313" key="11">
    <source>
        <dbReference type="EMBL" id="CAG2200182.1"/>
    </source>
</evidence>
<proteinExistence type="inferred from homology"/>
<comment type="caution">
    <text evidence="11">The sequence shown here is derived from an EMBL/GenBank/DDBJ whole genome shotgun (WGS) entry which is preliminary data.</text>
</comment>
<evidence type="ECO:0000256" key="5">
    <source>
        <dbReference type="ARBA" id="ARBA00037900"/>
    </source>
</evidence>
<evidence type="ECO:0000256" key="4">
    <source>
        <dbReference type="ARBA" id="ARBA00022801"/>
    </source>
</evidence>
<organism evidence="11 12">
    <name type="scientific">Mytilus edulis</name>
    <name type="common">Blue mussel</name>
    <dbReference type="NCBI Taxonomy" id="6550"/>
    <lineage>
        <taxon>Eukaryota</taxon>
        <taxon>Metazoa</taxon>
        <taxon>Spiralia</taxon>
        <taxon>Lophotrochozoa</taxon>
        <taxon>Mollusca</taxon>
        <taxon>Bivalvia</taxon>
        <taxon>Autobranchia</taxon>
        <taxon>Pteriomorphia</taxon>
        <taxon>Mytilida</taxon>
        <taxon>Mytiloidea</taxon>
        <taxon>Mytilidae</taxon>
        <taxon>Mytilinae</taxon>
        <taxon>Mytilus</taxon>
    </lineage>
</organism>
<dbReference type="GO" id="GO:0019363">
    <property type="term" value="P:pyridine nucleotide biosynthetic process"/>
    <property type="evidence" value="ECO:0007669"/>
    <property type="project" value="UniProtKB-KW"/>
</dbReference>
<reference evidence="11" key="1">
    <citation type="submission" date="2021-03" db="EMBL/GenBank/DDBJ databases">
        <authorList>
            <person name="Bekaert M."/>
        </authorList>
    </citation>
    <scope>NUCLEOTIDE SEQUENCE</scope>
</reference>
<keyword evidence="12" id="KW-1185">Reference proteome</keyword>
<dbReference type="Proteomes" id="UP000683360">
    <property type="component" value="Unassembled WGS sequence"/>
</dbReference>
<dbReference type="SUPFAM" id="SSF52499">
    <property type="entry name" value="Isochorismatase-like hydrolases"/>
    <property type="match status" value="1"/>
</dbReference>
<evidence type="ECO:0000256" key="2">
    <source>
        <dbReference type="ARBA" id="ARBA00022642"/>
    </source>
</evidence>
<evidence type="ECO:0000313" key="12">
    <source>
        <dbReference type="Proteomes" id="UP000683360"/>
    </source>
</evidence>
<dbReference type="InterPro" id="IPR000868">
    <property type="entry name" value="Isochorismatase-like_dom"/>
</dbReference>
<dbReference type="Pfam" id="PF00857">
    <property type="entry name" value="Isochorismatase"/>
    <property type="match status" value="1"/>
</dbReference>
<feature type="region of interest" description="Disordered" evidence="8">
    <location>
        <begin position="214"/>
        <end position="253"/>
    </location>
</feature>
<keyword evidence="9" id="KW-0732">Signal</keyword>
<dbReference type="InterPro" id="IPR052347">
    <property type="entry name" value="Isochorismatase_Nicotinamidase"/>
</dbReference>
<dbReference type="GO" id="GO:0008936">
    <property type="term" value="F:nicotinamidase activity"/>
    <property type="evidence" value="ECO:0007669"/>
    <property type="project" value="UniProtKB-EC"/>
</dbReference>
<sequence length="253" mass="28113">MVSPCWLSTITFILLLDLTCTRQIALLIIDVQNCFLPGGSLAVTEGDQVIPVINNIRSEYKADISLVVLSQDWHCSDHISFASQHKGAGQVIQLSYDKSANFSHNLTHEPSDLVVRKGYNCKVDSYSAFYDNGGFRHTELHDKLQEDGIDALIITGLARDYCVYYSAMDSKNTGKRITLKQDTILLKKRASNGQTRFSKDNPKKASLQDNLKQAGLQDNQKQAGLQDNHKQAGLQDNPKQAGLKDNNKQVCSP</sequence>
<keyword evidence="3" id="KW-0479">Metal-binding</keyword>
<protein>
    <recommendedName>
        <fullName evidence="6">nicotinamidase</fullName>
        <ecNumber evidence="6">3.5.1.19</ecNumber>
    </recommendedName>
    <alternativeName>
        <fullName evidence="7">Nicotinamide deamidase</fullName>
    </alternativeName>
</protein>
<comment type="similarity">
    <text evidence="1">Belongs to the isochorismatase family.</text>
</comment>
<dbReference type="EC" id="3.5.1.19" evidence="6"/>
<comment type="pathway">
    <text evidence="5">Cofactor biosynthesis; nicotinate biosynthesis; nicotinate from nicotinamide: step 1/1.</text>
</comment>
<feature type="signal peptide" evidence="9">
    <location>
        <begin position="1"/>
        <end position="21"/>
    </location>
</feature>
<dbReference type="PANTHER" id="PTHR11080">
    <property type="entry name" value="PYRAZINAMIDASE/NICOTINAMIDASE"/>
    <property type="match status" value="1"/>
</dbReference>
<dbReference type="AlphaFoldDB" id="A0A8S3QUA5"/>